<keyword evidence="2" id="KW-1185">Reference proteome</keyword>
<dbReference type="EMBL" id="AM236081">
    <property type="protein sequence ID" value="CAK11714.1"/>
    <property type="molecule type" value="Genomic_DNA"/>
</dbReference>
<geneLocation type="plasmid" evidence="1 2">
    <name>pRL7</name>
</geneLocation>
<evidence type="ECO:0000313" key="2">
    <source>
        <dbReference type="Proteomes" id="UP000006575"/>
    </source>
</evidence>
<proteinExistence type="predicted"/>
<evidence type="ECO:0000313" key="1">
    <source>
        <dbReference type="EMBL" id="CAK11714.1"/>
    </source>
</evidence>
<reference evidence="1 2" key="1">
    <citation type="journal article" date="2006" name="Genome Biol.">
        <title>The genome of Rhizobium leguminosarum has recognizable core and accessory components.</title>
        <authorList>
            <person name="Young J.W."/>
            <person name="Crossman L.C."/>
            <person name="Johnston A.W.B."/>
            <person name="Thomson N.R."/>
            <person name="Ghazoui Z.F."/>
            <person name="Hull K.H."/>
            <person name="Wexler M."/>
            <person name="Curson A.R.J."/>
            <person name="Todd J.D."/>
            <person name="Poole P.S."/>
            <person name="Mauchline T.H."/>
            <person name="East A.K."/>
            <person name="Quail M.A."/>
            <person name="Churcher C."/>
            <person name="Arrowsmith C."/>
            <person name="Cherevach A."/>
            <person name="Chillingworth T."/>
            <person name="Clarke K."/>
            <person name="Cronin A."/>
            <person name="Davis P."/>
            <person name="Fraser A."/>
            <person name="Hance Z."/>
            <person name="Hauser H."/>
            <person name="Jagels K."/>
            <person name="Moule S."/>
            <person name="Mungall K."/>
            <person name="Norbertczak H."/>
            <person name="Rabbinowitsch E."/>
            <person name="Sanders M."/>
            <person name="Simmonds M."/>
            <person name="Whitehead S."/>
            <person name="Parkhill J."/>
        </authorList>
    </citation>
    <scope>NUCLEOTIDE SEQUENCE [LARGE SCALE GENOMIC DNA]</scope>
    <source>
        <strain evidence="2">DSM 114642 / LMG 32736 / 3841</strain>
    </source>
</reference>
<name>Q1M9L1_RHIJ3</name>
<accession>Q1M9L1</accession>
<protein>
    <submittedName>
        <fullName evidence="1">Uncharacterized protein</fullName>
    </submittedName>
</protein>
<dbReference type="AlphaFoldDB" id="Q1M9L1"/>
<keyword evidence="1" id="KW-0614">Plasmid</keyword>
<sequence>MEKRKPKCSLNPAVVTLAAEHIEISAESTCLPTNFIHYDAERRGELSLKARADPGLKPSTY</sequence>
<gene>
    <name evidence="1" type="ordered locus">pRL70187</name>
</gene>
<dbReference type="Proteomes" id="UP000006575">
    <property type="component" value="Plasmid pRL7"/>
</dbReference>
<dbReference type="KEGG" id="rle:pRL70187"/>
<dbReference type="EnsemblBacteria" id="CAK11714">
    <property type="protein sequence ID" value="CAK11714"/>
    <property type="gene ID" value="pRL70187"/>
</dbReference>
<organism evidence="1 2">
    <name type="scientific">Rhizobium johnstonii (strain DSM 114642 / LMG 32736 / 3841)</name>
    <name type="common">Rhizobium leguminosarum bv. viciae</name>
    <dbReference type="NCBI Taxonomy" id="216596"/>
    <lineage>
        <taxon>Bacteria</taxon>
        <taxon>Pseudomonadati</taxon>
        <taxon>Pseudomonadota</taxon>
        <taxon>Alphaproteobacteria</taxon>
        <taxon>Hyphomicrobiales</taxon>
        <taxon>Rhizobiaceae</taxon>
        <taxon>Rhizobium/Agrobacterium group</taxon>
        <taxon>Rhizobium</taxon>
        <taxon>Rhizobium johnstonii</taxon>
    </lineage>
</organism>
<dbReference type="HOGENOM" id="CLU_2919594_0_0_5"/>